<protein>
    <submittedName>
        <fullName evidence="4">Ankyrin repeat domain-containing protein 60 isoform X1</fullName>
    </submittedName>
</protein>
<dbReference type="InterPro" id="IPR036770">
    <property type="entry name" value="Ankyrin_rpt-contain_sf"/>
</dbReference>
<dbReference type="AlphaFoldDB" id="A0A6P8SR32"/>
<dbReference type="KEGG" id="gsh:117368981"/>
<dbReference type="OrthoDB" id="10258888at2759"/>
<dbReference type="SUPFAM" id="SSF54236">
    <property type="entry name" value="Ubiquitin-like"/>
    <property type="match status" value="1"/>
</dbReference>
<feature type="repeat" description="ANK" evidence="1">
    <location>
        <begin position="186"/>
        <end position="218"/>
    </location>
</feature>
<dbReference type="SUPFAM" id="SSF48403">
    <property type="entry name" value="Ankyrin repeat"/>
    <property type="match status" value="1"/>
</dbReference>
<keyword evidence="1" id="KW-0040">ANK repeat</keyword>
<dbReference type="Proteomes" id="UP000515159">
    <property type="component" value="Chromosome 11"/>
</dbReference>
<evidence type="ECO:0000256" key="1">
    <source>
        <dbReference type="PROSITE-ProRule" id="PRU00023"/>
    </source>
</evidence>
<dbReference type="InParanoid" id="A0A6P8SR32"/>
<accession>A0A6P8SR32</accession>
<dbReference type="InterPro" id="IPR039323">
    <property type="entry name" value="ANKRD_45/46/60"/>
</dbReference>
<evidence type="ECO:0000313" key="4">
    <source>
        <dbReference type="RefSeq" id="XP_033818698.1"/>
    </source>
</evidence>
<sequence length="325" mass="36128">MPRSASALASRGPSSTTTGPGGLRRPEFCLRVRLQDTGEIFTVHGCHQSTSIAQLKDALELVAGIPSNFQRLCYLDEGDLPDVSTLKFNYVVPGGTITLHIWYQDGWRDLVKAAAEGDILKLKCLGVTKDSTYCTPHSERLSLEQKLAWIAHRAFAALYISAHRGNLEVVKFLLQNGANVLAKTPLGRSALHVAAAMGRSDCTDELLTHGAQIQDTDKKGCTALDLARLWGHKLIERRLFLFQWKQRAAGVTVKSHLDESELFAHQKFDSKLKTWRSGTYCKRYMANLLKPGEFQSSRFDAPRNPNYMSRSLGDMKKQPSVSPRG</sequence>
<dbReference type="Pfam" id="PF12796">
    <property type="entry name" value="Ank_2"/>
    <property type="match status" value="1"/>
</dbReference>
<gene>
    <name evidence="4" type="primary">ANKRD60</name>
</gene>
<dbReference type="CDD" id="cd17063">
    <property type="entry name" value="Ubl_ANKRD60"/>
    <property type="match status" value="1"/>
</dbReference>
<dbReference type="GeneID" id="117368981"/>
<dbReference type="PANTHER" id="PTHR22677">
    <property type="entry name" value="ANKYRIN REPEAT DOMAIN-CONTAINING PROTEIN 60"/>
    <property type="match status" value="1"/>
</dbReference>
<proteinExistence type="predicted"/>
<dbReference type="CTD" id="140731"/>
<dbReference type="InterPro" id="IPR002110">
    <property type="entry name" value="Ankyrin_rpt"/>
</dbReference>
<dbReference type="PROSITE" id="PS50088">
    <property type="entry name" value="ANK_REPEAT"/>
    <property type="match status" value="2"/>
</dbReference>
<keyword evidence="3" id="KW-1185">Reference proteome</keyword>
<feature type="region of interest" description="Disordered" evidence="2">
    <location>
        <begin position="298"/>
        <end position="325"/>
    </location>
</feature>
<dbReference type="PROSITE" id="PS50297">
    <property type="entry name" value="ANK_REP_REGION"/>
    <property type="match status" value="2"/>
</dbReference>
<organism evidence="3 4">
    <name type="scientific">Geotrypetes seraphini</name>
    <name type="common">Gaboon caecilian</name>
    <name type="synonym">Caecilia seraphini</name>
    <dbReference type="NCBI Taxonomy" id="260995"/>
    <lineage>
        <taxon>Eukaryota</taxon>
        <taxon>Metazoa</taxon>
        <taxon>Chordata</taxon>
        <taxon>Craniata</taxon>
        <taxon>Vertebrata</taxon>
        <taxon>Euteleostomi</taxon>
        <taxon>Amphibia</taxon>
        <taxon>Gymnophiona</taxon>
        <taxon>Geotrypetes</taxon>
    </lineage>
</organism>
<dbReference type="PANTHER" id="PTHR22677:SF3">
    <property type="entry name" value="ANKYRIN REPEAT DOMAIN-CONTAINING PROTEIN 60"/>
    <property type="match status" value="1"/>
</dbReference>
<reference evidence="4" key="1">
    <citation type="submission" date="2025-08" db="UniProtKB">
        <authorList>
            <consortium name="RefSeq"/>
        </authorList>
    </citation>
    <scope>IDENTIFICATION</scope>
</reference>
<evidence type="ECO:0000256" key="2">
    <source>
        <dbReference type="SAM" id="MobiDB-lite"/>
    </source>
</evidence>
<dbReference type="RefSeq" id="XP_033818698.1">
    <property type="nucleotide sequence ID" value="XM_033962807.1"/>
</dbReference>
<name>A0A6P8SR32_GEOSA</name>
<feature type="repeat" description="ANK" evidence="1">
    <location>
        <begin position="153"/>
        <end position="185"/>
    </location>
</feature>
<dbReference type="Gene3D" id="1.25.40.20">
    <property type="entry name" value="Ankyrin repeat-containing domain"/>
    <property type="match status" value="1"/>
</dbReference>
<evidence type="ECO:0000313" key="3">
    <source>
        <dbReference type="Proteomes" id="UP000515159"/>
    </source>
</evidence>
<feature type="region of interest" description="Disordered" evidence="2">
    <location>
        <begin position="1"/>
        <end position="24"/>
    </location>
</feature>
<dbReference type="InterPro" id="IPR029071">
    <property type="entry name" value="Ubiquitin-like_domsf"/>
</dbReference>
<dbReference type="SMART" id="SM00248">
    <property type="entry name" value="ANK"/>
    <property type="match status" value="2"/>
</dbReference>